<evidence type="ECO:0000313" key="3">
    <source>
        <dbReference type="Proteomes" id="UP000823485"/>
    </source>
</evidence>
<keyword evidence="1" id="KW-0472">Membrane</keyword>
<accession>A0ABS2R1A5</accession>
<keyword evidence="3" id="KW-1185">Reference proteome</keyword>
<name>A0ABS2R1A5_9BACI</name>
<dbReference type="EMBL" id="JAFBFH010000001">
    <property type="protein sequence ID" value="MBM7713354.1"/>
    <property type="molecule type" value="Genomic_DNA"/>
</dbReference>
<feature type="transmembrane region" description="Helical" evidence="1">
    <location>
        <begin position="66"/>
        <end position="89"/>
    </location>
</feature>
<keyword evidence="1" id="KW-1133">Transmembrane helix</keyword>
<proteinExistence type="predicted"/>
<evidence type="ECO:0000256" key="1">
    <source>
        <dbReference type="SAM" id="Phobius"/>
    </source>
</evidence>
<sequence>MSSGLWTMMLAFIIIGILTAWGVKQTKRNIQKGKRYTTGSILFFAGVALGIGFIIFARSMTNLDLILFWLILAMGCMAAASIALLIGFYSEKSGK</sequence>
<comment type="caution">
    <text evidence="2">The sequence shown here is derived from an EMBL/GenBank/DDBJ whole genome shotgun (WGS) entry which is preliminary data.</text>
</comment>
<evidence type="ECO:0000313" key="2">
    <source>
        <dbReference type="EMBL" id="MBM7713354.1"/>
    </source>
</evidence>
<dbReference type="Proteomes" id="UP000823485">
    <property type="component" value="Unassembled WGS sequence"/>
</dbReference>
<feature type="transmembrane region" description="Helical" evidence="1">
    <location>
        <begin position="36"/>
        <end position="60"/>
    </location>
</feature>
<dbReference type="RefSeq" id="WP_077110057.1">
    <property type="nucleotide sequence ID" value="NZ_JAFBFH010000001.1"/>
</dbReference>
<keyword evidence="1" id="KW-0812">Transmembrane</keyword>
<organism evidence="2 3">
    <name type="scientific">Siminovitchia thermophila</name>
    <dbReference type="NCBI Taxonomy" id="1245522"/>
    <lineage>
        <taxon>Bacteria</taxon>
        <taxon>Bacillati</taxon>
        <taxon>Bacillota</taxon>
        <taxon>Bacilli</taxon>
        <taxon>Bacillales</taxon>
        <taxon>Bacillaceae</taxon>
        <taxon>Siminovitchia</taxon>
    </lineage>
</organism>
<gene>
    <name evidence="2" type="ORF">JOC94_000320</name>
</gene>
<feature type="transmembrane region" description="Helical" evidence="1">
    <location>
        <begin position="6"/>
        <end position="24"/>
    </location>
</feature>
<protein>
    <submittedName>
        <fullName evidence="2">ABC-type spermidine/putrescine transport system permease subunit II</fullName>
    </submittedName>
</protein>
<reference evidence="2 3" key="1">
    <citation type="submission" date="2021-01" db="EMBL/GenBank/DDBJ databases">
        <title>Genomic Encyclopedia of Type Strains, Phase IV (KMG-IV): sequencing the most valuable type-strain genomes for metagenomic binning, comparative biology and taxonomic classification.</title>
        <authorList>
            <person name="Goeker M."/>
        </authorList>
    </citation>
    <scope>NUCLEOTIDE SEQUENCE [LARGE SCALE GENOMIC DNA]</scope>
    <source>
        <strain evidence="2 3">DSM 105453</strain>
    </source>
</reference>